<dbReference type="Gene3D" id="2.115.10.20">
    <property type="entry name" value="Glycosyl hydrolase domain, family 43"/>
    <property type="match status" value="1"/>
</dbReference>
<feature type="active site" description="Proton donor" evidence="4">
    <location>
        <position position="220"/>
    </location>
</feature>
<keyword evidence="2 6" id="KW-0378">Hydrolase</keyword>
<dbReference type="InterPro" id="IPR051795">
    <property type="entry name" value="Glycosyl_Hydrlase_43"/>
</dbReference>
<dbReference type="AlphaFoldDB" id="A0A4R0K483"/>
<dbReference type="PANTHER" id="PTHR42812:SF5">
    <property type="entry name" value="ENDO-ARABINASE"/>
    <property type="match status" value="1"/>
</dbReference>
<protein>
    <recommendedName>
        <fullName evidence="10">Arabinan endo-1,5-alpha-L-arabinosidase</fullName>
    </recommendedName>
</protein>
<proteinExistence type="inferred from homology"/>
<comment type="similarity">
    <text evidence="1 6">Belongs to the glycosyl hydrolase 43 family.</text>
</comment>
<keyword evidence="3 6" id="KW-0326">Glycosidase</keyword>
<evidence type="ECO:0008006" key="10">
    <source>
        <dbReference type="Google" id="ProtNLM"/>
    </source>
</evidence>
<dbReference type="InterPro" id="IPR023296">
    <property type="entry name" value="Glyco_hydro_beta-prop_sf"/>
</dbReference>
<evidence type="ECO:0000256" key="1">
    <source>
        <dbReference type="ARBA" id="ARBA00009865"/>
    </source>
</evidence>
<feature type="chain" id="PRO_5039473418" description="Arabinan endo-1,5-alpha-L-arabinosidase" evidence="7">
    <location>
        <begin position="28"/>
        <end position="342"/>
    </location>
</feature>
<feature type="site" description="Important for catalytic activity, responsible for pKa modulation of the active site Glu and correct orientation of both the proton donor and substrate" evidence="5">
    <location>
        <position position="161"/>
    </location>
</feature>
<dbReference type="OrthoDB" id="9801455at2"/>
<dbReference type="Pfam" id="PF04616">
    <property type="entry name" value="Glyco_hydro_43"/>
    <property type="match status" value="1"/>
</dbReference>
<dbReference type="GO" id="GO:0004553">
    <property type="term" value="F:hydrolase activity, hydrolyzing O-glycosyl compounds"/>
    <property type="evidence" value="ECO:0007669"/>
    <property type="project" value="InterPro"/>
</dbReference>
<reference evidence="8 9" key="1">
    <citation type="submission" date="2019-02" db="EMBL/GenBank/DDBJ databases">
        <title>Kribbella capetownensis sp. nov. and Kribbella speibonae sp. nov., isolated from soil.</title>
        <authorList>
            <person name="Curtis S.M."/>
            <person name="Norton I."/>
            <person name="Everest G.J."/>
            <person name="Meyers P.R."/>
        </authorList>
    </citation>
    <scope>NUCLEOTIDE SEQUENCE [LARGE SCALE GENOMIC DNA]</scope>
    <source>
        <strain evidence="8 9">YM53</strain>
    </source>
</reference>
<dbReference type="GO" id="GO:0005975">
    <property type="term" value="P:carbohydrate metabolic process"/>
    <property type="evidence" value="ECO:0007669"/>
    <property type="project" value="InterPro"/>
</dbReference>
<evidence type="ECO:0000256" key="3">
    <source>
        <dbReference type="ARBA" id="ARBA00023295"/>
    </source>
</evidence>
<dbReference type="InterPro" id="IPR006710">
    <property type="entry name" value="Glyco_hydro_43"/>
</dbReference>
<sequence length="342" mass="37700">MRLPRLVIRAAATAAALVLAGSGSVVATMPALAGTAVPCASRVGSGDYPNPLHECPAADPGIVVRGNTWYAFTTGLKEYRSRDAGHTWEDLGRFVEPPAGYVDFWAPEVYHIGGQWVAYFNMRTAPGQFNKIYVATSDNLEKGWVLNPTPIAGETDFSLIDATTFLDTDGTRYLIYKEDRQGTLTKRISIGRLSPDGLTRVGPATEIMHVTLPWEGNSVEGPSMLYRDGSYYLFYSGNLYTWNGNYAVGVARATSPMGNFDAGKHPTPILRGDDRVASPGHQFITDVRIGGQQRQMIFYHGYPWYDAEGNHLPSVQTRKLMMDELHWDAEGWPWVNDGTPSD</sequence>
<evidence type="ECO:0000256" key="5">
    <source>
        <dbReference type="PIRSR" id="PIRSR606710-2"/>
    </source>
</evidence>
<dbReference type="PANTHER" id="PTHR42812">
    <property type="entry name" value="BETA-XYLOSIDASE"/>
    <property type="match status" value="1"/>
</dbReference>
<keyword evidence="9" id="KW-1185">Reference proteome</keyword>
<evidence type="ECO:0000256" key="2">
    <source>
        <dbReference type="ARBA" id="ARBA00022801"/>
    </source>
</evidence>
<accession>A0A4R0K483</accession>
<evidence type="ECO:0000256" key="6">
    <source>
        <dbReference type="RuleBase" id="RU361187"/>
    </source>
</evidence>
<comment type="caution">
    <text evidence="8">The sequence shown here is derived from an EMBL/GenBank/DDBJ whole genome shotgun (WGS) entry which is preliminary data.</text>
</comment>
<name>A0A4R0K483_9ACTN</name>
<dbReference type="RefSeq" id="WP_131514269.1">
    <property type="nucleotide sequence ID" value="NZ_SJKD01000003.1"/>
</dbReference>
<evidence type="ECO:0000313" key="9">
    <source>
        <dbReference type="Proteomes" id="UP000293342"/>
    </source>
</evidence>
<dbReference type="EMBL" id="SJKD01000003">
    <property type="protein sequence ID" value="TCC49745.1"/>
    <property type="molecule type" value="Genomic_DNA"/>
</dbReference>
<evidence type="ECO:0000256" key="7">
    <source>
        <dbReference type="SAM" id="SignalP"/>
    </source>
</evidence>
<evidence type="ECO:0000313" key="8">
    <source>
        <dbReference type="EMBL" id="TCC49745.1"/>
    </source>
</evidence>
<dbReference type="SUPFAM" id="SSF75005">
    <property type="entry name" value="Arabinanase/levansucrase/invertase"/>
    <property type="match status" value="1"/>
</dbReference>
<organism evidence="8 9">
    <name type="scientific">Kribbella capetownensis</name>
    <dbReference type="NCBI Taxonomy" id="1572659"/>
    <lineage>
        <taxon>Bacteria</taxon>
        <taxon>Bacillati</taxon>
        <taxon>Actinomycetota</taxon>
        <taxon>Actinomycetes</taxon>
        <taxon>Propionibacteriales</taxon>
        <taxon>Kribbellaceae</taxon>
        <taxon>Kribbella</taxon>
    </lineage>
</organism>
<feature type="active site" description="Proton acceptor" evidence="4">
    <location>
        <position position="59"/>
    </location>
</feature>
<gene>
    <name evidence="8" type="ORF">E0H75_15575</name>
</gene>
<evidence type="ECO:0000256" key="4">
    <source>
        <dbReference type="PIRSR" id="PIRSR606710-1"/>
    </source>
</evidence>
<dbReference type="Proteomes" id="UP000293342">
    <property type="component" value="Unassembled WGS sequence"/>
</dbReference>
<keyword evidence="7" id="KW-0732">Signal</keyword>
<feature type="signal peptide" evidence="7">
    <location>
        <begin position="1"/>
        <end position="27"/>
    </location>
</feature>